<keyword evidence="3" id="KW-0479">Metal-binding</keyword>
<dbReference type="Proteomes" id="UP000198902">
    <property type="component" value="Unassembled WGS sequence"/>
</dbReference>
<dbReference type="AlphaFoldDB" id="A0A0D6JUV4"/>
<dbReference type="EMBL" id="CSTE01000004">
    <property type="protein sequence ID" value="CQR52483.1"/>
    <property type="molecule type" value="Genomic_DNA"/>
</dbReference>
<evidence type="ECO:0000256" key="3">
    <source>
        <dbReference type="ARBA" id="ARBA00022723"/>
    </source>
</evidence>
<keyword evidence="8" id="KW-1185">Reference proteome</keyword>
<dbReference type="PANTHER" id="PTHR24291:SF50">
    <property type="entry name" value="BIFUNCTIONAL ALBAFLAVENONE MONOOXYGENASE_TERPENE SYNTHASE"/>
    <property type="match status" value="1"/>
</dbReference>
<evidence type="ECO:0000256" key="1">
    <source>
        <dbReference type="ARBA" id="ARBA00010617"/>
    </source>
</evidence>
<evidence type="ECO:0000256" key="6">
    <source>
        <dbReference type="ARBA" id="ARBA00023033"/>
    </source>
</evidence>
<dbReference type="PANTHER" id="PTHR24291">
    <property type="entry name" value="CYTOCHROME P450 FAMILY 4"/>
    <property type="match status" value="1"/>
</dbReference>
<dbReference type="GO" id="GO:0004497">
    <property type="term" value="F:monooxygenase activity"/>
    <property type="evidence" value="ECO:0007669"/>
    <property type="project" value="UniProtKB-KW"/>
</dbReference>
<evidence type="ECO:0000313" key="8">
    <source>
        <dbReference type="Proteomes" id="UP000198902"/>
    </source>
</evidence>
<keyword evidence="6" id="KW-0503">Monooxygenase</keyword>
<dbReference type="GO" id="GO:0016705">
    <property type="term" value="F:oxidoreductase activity, acting on paired donors, with incorporation or reduction of molecular oxygen"/>
    <property type="evidence" value="ECO:0007669"/>
    <property type="project" value="InterPro"/>
</dbReference>
<dbReference type="InterPro" id="IPR050196">
    <property type="entry name" value="Cytochrome_P450_Monoox"/>
</dbReference>
<evidence type="ECO:0000313" key="7">
    <source>
        <dbReference type="EMBL" id="CQR52483.1"/>
    </source>
</evidence>
<dbReference type="InterPro" id="IPR002401">
    <property type="entry name" value="Cyt_P450_E_grp-I"/>
</dbReference>
<evidence type="ECO:0000256" key="4">
    <source>
        <dbReference type="ARBA" id="ARBA00023002"/>
    </source>
</evidence>
<dbReference type="GO" id="GO:0005506">
    <property type="term" value="F:iron ion binding"/>
    <property type="evidence" value="ECO:0007669"/>
    <property type="project" value="InterPro"/>
</dbReference>
<dbReference type="GO" id="GO:0020037">
    <property type="term" value="F:heme binding"/>
    <property type="evidence" value="ECO:0007669"/>
    <property type="project" value="InterPro"/>
</dbReference>
<dbReference type="Pfam" id="PF00067">
    <property type="entry name" value="p450"/>
    <property type="match status" value="1"/>
</dbReference>
<dbReference type="PRINTS" id="PR00463">
    <property type="entry name" value="EP450I"/>
</dbReference>
<evidence type="ECO:0000256" key="5">
    <source>
        <dbReference type="ARBA" id="ARBA00023004"/>
    </source>
</evidence>
<comment type="similarity">
    <text evidence="1">Belongs to the cytochrome P450 family.</text>
</comment>
<dbReference type="PRINTS" id="PR00385">
    <property type="entry name" value="P450"/>
</dbReference>
<dbReference type="SUPFAM" id="SSF48264">
    <property type="entry name" value="Cytochrome P450"/>
    <property type="match status" value="1"/>
</dbReference>
<name>A0A0D6JUV4_9EURY</name>
<sequence length="298" mass="34171">MKHLTLNIIVDALFGVDLSTEDWDLEPAFKRILTHFERISQTYLYLPEWIPTPENGAYRSAISTLDSAVEDLIAAHRAGDIDGPTVLNYLLESDEGWDTKDLRDEIVTLLLAGHETTALMLTFTGDLLVRHPEVQETVAREVREKPFSYFFGYNNEYSELDKVIQESLRLYPPVYGIFRQPIEDDQLSGFHVPSGSIIALNQWVAHRDSRWYQSPTQFNPERWSKEFEKSVPTGAYFPFAAGPRRCVGERFARLEAKLILINVLREFRLTKSVDESLNVIPSLTTQPAETVSVTFRDR</sequence>
<dbReference type="InterPro" id="IPR036396">
    <property type="entry name" value="Cyt_P450_sf"/>
</dbReference>
<gene>
    <name evidence="7" type="primary">ptlI_2</name>
    <name evidence="7" type="ORF">BN996_03161</name>
</gene>
<evidence type="ECO:0000256" key="2">
    <source>
        <dbReference type="ARBA" id="ARBA00022617"/>
    </source>
</evidence>
<dbReference type="RefSeq" id="WP_264371814.1">
    <property type="nucleotide sequence ID" value="NZ_CABLRR010000004.1"/>
</dbReference>
<proteinExistence type="inferred from homology"/>
<dbReference type="InterPro" id="IPR001128">
    <property type="entry name" value="Cyt_P450"/>
</dbReference>
<accession>A0A0D6JUV4</accession>
<keyword evidence="2" id="KW-0349">Heme</keyword>
<dbReference type="Gene3D" id="1.10.630.10">
    <property type="entry name" value="Cytochrome P450"/>
    <property type="match status" value="1"/>
</dbReference>
<keyword evidence="5" id="KW-0408">Iron</keyword>
<organism evidence="7 8">
    <name type="scientific">Haloferax massiliensis</name>
    <dbReference type="NCBI Taxonomy" id="1476858"/>
    <lineage>
        <taxon>Archaea</taxon>
        <taxon>Methanobacteriati</taxon>
        <taxon>Methanobacteriota</taxon>
        <taxon>Stenosarchaea group</taxon>
        <taxon>Halobacteria</taxon>
        <taxon>Halobacteriales</taxon>
        <taxon>Haloferacaceae</taxon>
        <taxon>Haloferax</taxon>
    </lineage>
</organism>
<protein>
    <submittedName>
        <fullName evidence="7">Pentalenene oxygenase</fullName>
    </submittedName>
</protein>
<reference evidence="8" key="1">
    <citation type="submission" date="2015-03" db="EMBL/GenBank/DDBJ databases">
        <authorList>
            <person name="Urmite Genomes"/>
        </authorList>
    </citation>
    <scope>NUCLEOTIDE SEQUENCE [LARGE SCALE GENOMIC DNA]</scope>
    <source>
        <strain evidence="8">Arc-Hr</strain>
    </source>
</reference>
<keyword evidence="4" id="KW-0560">Oxidoreductase</keyword>